<dbReference type="Pfam" id="PF03466">
    <property type="entry name" value="LysR_substrate"/>
    <property type="match status" value="1"/>
</dbReference>
<keyword evidence="9" id="KW-1185">Reference proteome</keyword>
<dbReference type="InterPro" id="IPR000847">
    <property type="entry name" value="LysR_HTH_N"/>
</dbReference>
<keyword evidence="4" id="KW-0010">Activator</keyword>
<keyword evidence="2" id="KW-0805">Transcription regulation</keyword>
<evidence type="ECO:0000259" key="7">
    <source>
        <dbReference type="PROSITE" id="PS50931"/>
    </source>
</evidence>
<dbReference type="CDD" id="cd08411">
    <property type="entry name" value="PBP2_OxyR"/>
    <property type="match status" value="1"/>
</dbReference>
<dbReference type="Proteomes" id="UP000436181">
    <property type="component" value="Unassembled WGS sequence"/>
</dbReference>
<evidence type="ECO:0000256" key="4">
    <source>
        <dbReference type="ARBA" id="ARBA00023159"/>
    </source>
</evidence>
<evidence type="ECO:0000256" key="5">
    <source>
        <dbReference type="ARBA" id="ARBA00023163"/>
    </source>
</evidence>
<dbReference type="InterPro" id="IPR036390">
    <property type="entry name" value="WH_DNA-bd_sf"/>
</dbReference>
<reference evidence="8 9" key="1">
    <citation type="submission" date="2019-10" db="EMBL/GenBank/DDBJ databases">
        <title>Corynebacterium sp novel species isolated from the respiratory tract of Marmot.</title>
        <authorList>
            <person name="Zhang G."/>
        </authorList>
    </citation>
    <scope>NUCLEOTIDE SEQUENCE [LARGE SCALE GENOMIC DNA]</scope>
    <source>
        <strain evidence="8 9">336</strain>
    </source>
</reference>
<organism evidence="8 9">
    <name type="scientific">Corynebacterium zhongnanshanii</name>
    <dbReference type="NCBI Taxonomy" id="2768834"/>
    <lineage>
        <taxon>Bacteria</taxon>
        <taxon>Bacillati</taxon>
        <taxon>Actinomycetota</taxon>
        <taxon>Actinomycetes</taxon>
        <taxon>Mycobacteriales</taxon>
        <taxon>Corynebacteriaceae</taxon>
        <taxon>Corynebacterium</taxon>
    </lineage>
</organism>
<dbReference type="SUPFAM" id="SSF46785">
    <property type="entry name" value="Winged helix' DNA-binding domain"/>
    <property type="match status" value="1"/>
</dbReference>
<evidence type="ECO:0000313" key="9">
    <source>
        <dbReference type="Proteomes" id="UP000436181"/>
    </source>
</evidence>
<feature type="domain" description="HTH lysR-type" evidence="7">
    <location>
        <begin position="8"/>
        <end position="65"/>
    </location>
</feature>
<evidence type="ECO:0000256" key="1">
    <source>
        <dbReference type="ARBA" id="ARBA00009437"/>
    </source>
</evidence>
<dbReference type="EMBL" id="WBZJ01000001">
    <property type="protein sequence ID" value="KAB3523395.1"/>
    <property type="molecule type" value="Genomic_DNA"/>
</dbReference>
<accession>A0ABQ6VG61</accession>
<dbReference type="Pfam" id="PF00126">
    <property type="entry name" value="HTH_1"/>
    <property type="match status" value="1"/>
</dbReference>
<sequence length="325" mass="35021">MSPREYRPTISQLRTFTTIAETGHFGTAAIQLGISQPSLSQGLNALEMGLGAQLIERSTRRVIVTPVGRSLLPHARATLDSLDCLVALAKGGHGALIGEFTVGIIPTIAPFILPGFLKRLPSEAPDLQPHIIEGQTSSLSDSLRQGKIDVAIIAGGEDVKGLDSTELYTEEFVLIVPSSSPLAGRRDVSVRELEALDLLLLDEGHCLRDQVLNICRRAELSTNPQHDRTRAAGLSTIVQMVAAGLGSTLIPLSAVEAECQRPGLGIATIKGGARTASRTVELVYRNSSVQVEEFRALGRILENTYHDVVTRSREIVERSVMAPRR</sequence>
<comment type="similarity">
    <text evidence="1">Belongs to the LysR transcriptional regulatory family.</text>
</comment>
<evidence type="ECO:0000256" key="6">
    <source>
        <dbReference type="ARBA" id="ARBA00040885"/>
    </source>
</evidence>
<evidence type="ECO:0000256" key="3">
    <source>
        <dbReference type="ARBA" id="ARBA00023125"/>
    </source>
</evidence>
<evidence type="ECO:0000313" key="8">
    <source>
        <dbReference type="EMBL" id="KAB3523395.1"/>
    </source>
</evidence>
<dbReference type="InterPro" id="IPR036388">
    <property type="entry name" value="WH-like_DNA-bd_sf"/>
</dbReference>
<keyword evidence="3" id="KW-0238">DNA-binding</keyword>
<dbReference type="PANTHER" id="PTHR30346">
    <property type="entry name" value="TRANSCRIPTIONAL DUAL REGULATOR HCAR-RELATED"/>
    <property type="match status" value="1"/>
</dbReference>
<gene>
    <name evidence="8" type="ORF">F8377_04480</name>
</gene>
<proteinExistence type="inferred from homology"/>
<name>A0ABQ6VG61_9CORY</name>
<dbReference type="InterPro" id="IPR005119">
    <property type="entry name" value="LysR_subst-bd"/>
</dbReference>
<dbReference type="Gene3D" id="1.10.10.10">
    <property type="entry name" value="Winged helix-like DNA-binding domain superfamily/Winged helix DNA-binding domain"/>
    <property type="match status" value="1"/>
</dbReference>
<dbReference type="SUPFAM" id="SSF53850">
    <property type="entry name" value="Periplasmic binding protein-like II"/>
    <property type="match status" value="1"/>
</dbReference>
<comment type="caution">
    <text evidence="8">The sequence shown here is derived from an EMBL/GenBank/DDBJ whole genome shotgun (WGS) entry which is preliminary data.</text>
</comment>
<dbReference type="Gene3D" id="3.40.190.10">
    <property type="entry name" value="Periplasmic binding protein-like II"/>
    <property type="match status" value="2"/>
</dbReference>
<dbReference type="PANTHER" id="PTHR30346:SF26">
    <property type="entry name" value="HYDROGEN PEROXIDE-INDUCIBLE GENES ACTIVATOR"/>
    <property type="match status" value="1"/>
</dbReference>
<keyword evidence="5" id="KW-0804">Transcription</keyword>
<evidence type="ECO:0000256" key="2">
    <source>
        <dbReference type="ARBA" id="ARBA00023015"/>
    </source>
</evidence>
<protein>
    <recommendedName>
        <fullName evidence="6">Probable hydrogen peroxide-inducible genes activator</fullName>
    </recommendedName>
</protein>
<dbReference type="PROSITE" id="PS50931">
    <property type="entry name" value="HTH_LYSR"/>
    <property type="match status" value="1"/>
</dbReference>
<dbReference type="RefSeq" id="WP_151841627.1">
    <property type="nucleotide sequence ID" value="NZ_CP061033.1"/>
</dbReference>
<dbReference type="PRINTS" id="PR00039">
    <property type="entry name" value="HTHLYSR"/>
</dbReference>